<comment type="similarity">
    <text evidence="1 7">Belongs to the peroxin-14 family.</text>
</comment>
<dbReference type="GO" id="GO:0005778">
    <property type="term" value="C:peroxisomal membrane"/>
    <property type="evidence" value="ECO:0007669"/>
    <property type="project" value="UniProtKB-SubCell"/>
</dbReference>
<dbReference type="PANTHER" id="PTHR23058">
    <property type="entry name" value="PEROXISOMAL MEMBRANE PROTEIN PEX14"/>
    <property type="match status" value="1"/>
</dbReference>
<feature type="domain" description="Peroxisome membrane anchor protein Pex14p N-terminal" evidence="9">
    <location>
        <begin position="87"/>
        <end position="130"/>
    </location>
</feature>
<evidence type="ECO:0000313" key="10">
    <source>
        <dbReference type="EMBL" id="KAK6360299.1"/>
    </source>
</evidence>
<keyword evidence="3 7" id="KW-0576">Peroxisome</keyword>
<dbReference type="InterPro" id="IPR025655">
    <property type="entry name" value="PEX14"/>
</dbReference>
<evidence type="ECO:0000259" key="9">
    <source>
        <dbReference type="Pfam" id="PF04695"/>
    </source>
</evidence>
<organism evidence="10 11">
    <name type="scientific">Orbilia blumenaviensis</name>
    <dbReference type="NCBI Taxonomy" id="1796055"/>
    <lineage>
        <taxon>Eukaryota</taxon>
        <taxon>Fungi</taxon>
        <taxon>Dikarya</taxon>
        <taxon>Ascomycota</taxon>
        <taxon>Pezizomycotina</taxon>
        <taxon>Orbiliomycetes</taxon>
        <taxon>Orbiliales</taxon>
        <taxon>Orbiliaceae</taxon>
        <taxon>Orbilia</taxon>
    </lineage>
</organism>
<evidence type="ECO:0000256" key="3">
    <source>
        <dbReference type="ARBA" id="ARBA00023140"/>
    </source>
</evidence>
<feature type="compositionally biased region" description="Acidic residues" evidence="8">
    <location>
        <begin position="65"/>
        <end position="79"/>
    </location>
</feature>
<feature type="compositionally biased region" description="Basic and acidic residues" evidence="8">
    <location>
        <begin position="46"/>
        <end position="64"/>
    </location>
</feature>
<dbReference type="AlphaFoldDB" id="A0AAV9VGX8"/>
<dbReference type="GO" id="GO:1990429">
    <property type="term" value="C:peroxisomal importomer complex"/>
    <property type="evidence" value="ECO:0007669"/>
    <property type="project" value="TreeGrafter"/>
</dbReference>
<feature type="region of interest" description="Disordered" evidence="8">
    <location>
        <begin position="1"/>
        <end position="93"/>
    </location>
</feature>
<feature type="region of interest" description="Disordered" evidence="8">
    <location>
        <begin position="348"/>
        <end position="371"/>
    </location>
</feature>
<evidence type="ECO:0000313" key="11">
    <source>
        <dbReference type="Proteomes" id="UP001373714"/>
    </source>
</evidence>
<dbReference type="InterPro" id="IPR036388">
    <property type="entry name" value="WH-like_DNA-bd_sf"/>
</dbReference>
<evidence type="ECO:0000256" key="8">
    <source>
        <dbReference type="SAM" id="MobiDB-lite"/>
    </source>
</evidence>
<reference evidence="10 11" key="1">
    <citation type="submission" date="2019-10" db="EMBL/GenBank/DDBJ databases">
        <authorList>
            <person name="Palmer J.M."/>
        </authorList>
    </citation>
    <scope>NUCLEOTIDE SEQUENCE [LARGE SCALE GENOMIC DNA]</scope>
    <source>
        <strain evidence="10 11">TWF730</strain>
    </source>
</reference>
<evidence type="ECO:0000256" key="4">
    <source>
        <dbReference type="ARBA" id="ARBA00029502"/>
    </source>
</evidence>
<proteinExistence type="inferred from homology"/>
<dbReference type="Proteomes" id="UP001373714">
    <property type="component" value="Unassembled WGS sequence"/>
</dbReference>
<keyword evidence="2" id="KW-0811">Translocation</keyword>
<evidence type="ECO:0000256" key="2">
    <source>
        <dbReference type="ARBA" id="ARBA00023010"/>
    </source>
</evidence>
<dbReference type="Gene3D" id="1.10.10.10">
    <property type="entry name" value="Winged helix-like DNA-binding domain superfamily/Winged helix DNA-binding domain"/>
    <property type="match status" value="1"/>
</dbReference>
<dbReference type="GO" id="GO:0016560">
    <property type="term" value="P:protein import into peroxisome matrix, docking"/>
    <property type="evidence" value="ECO:0007669"/>
    <property type="project" value="UniProtKB-UniRule"/>
</dbReference>
<dbReference type="InterPro" id="IPR006785">
    <property type="entry name" value="Pex14_N"/>
</dbReference>
<gene>
    <name evidence="10" type="ORF">TWF730_006446</name>
</gene>
<feature type="compositionally biased region" description="Pro residues" evidence="8">
    <location>
        <begin position="13"/>
        <end position="35"/>
    </location>
</feature>
<sequence>MANDSDPKDQPSEPQPTPSPSPEKVTPPPPAPTPVEPVAEEEEEQVERKEEEQKEEEPQQQKEEKEEEEEREEEEEKEEKEEPKPLTRSQLIEQAFRFLQESEVQNSTRTKKIAFLESKGLTRDEIDGLLPTEKGVPSWQFAKPATKKSMVQAEPPMPPMPSESSATAGGSSSSSRAQRTVQMVSSGTSTTPFPPRPNASAPIVTFPEYLPPPPPPPPIFNTATLTAGAYLFAGVSATIYAATKYYFQPLIDNLTDSRLEFSSHALSKLDEMNQKLSDLAHRPLPSETHPNPPFGVLQHKYPLAKYTARTTSDTFSDDGDLIDDDALERESIYSYASSAQPTRTFHVDAQTQTSPHHSIASASDPTSLPPDEKLDRIQRLLKSLKDEADDVVQSEGGELGGNVKDLTEYLHNITYKATYGSSSANSYLPPYVSISGGAGAQGKGDEDEFGKVKAEIRSVKGVLLNIKNFPAGSR</sequence>
<evidence type="ECO:0000256" key="6">
    <source>
        <dbReference type="ARBA" id="ARBA00046271"/>
    </source>
</evidence>
<feature type="compositionally biased region" description="Polar residues" evidence="8">
    <location>
        <begin position="348"/>
        <end position="366"/>
    </location>
</feature>
<feature type="region of interest" description="Disordered" evidence="8">
    <location>
        <begin position="143"/>
        <end position="200"/>
    </location>
</feature>
<feature type="compositionally biased region" description="Basic and acidic residues" evidence="8">
    <location>
        <begin position="1"/>
        <end position="11"/>
    </location>
</feature>
<keyword evidence="7" id="KW-0813">Transport</keyword>
<keyword evidence="7" id="KW-0653">Protein transport</keyword>
<keyword evidence="7" id="KW-0472">Membrane</keyword>
<comment type="subcellular location">
    <subcellularLocation>
        <location evidence="6 7">Peroxisome membrane</location>
    </subcellularLocation>
</comment>
<dbReference type="GO" id="GO:0005102">
    <property type="term" value="F:signaling receptor binding"/>
    <property type="evidence" value="ECO:0007669"/>
    <property type="project" value="TreeGrafter"/>
</dbReference>
<evidence type="ECO:0000256" key="1">
    <source>
        <dbReference type="ARBA" id="ARBA00005443"/>
    </source>
</evidence>
<comment type="caution">
    <text evidence="10">The sequence shown here is derived from an EMBL/GenBank/DDBJ whole genome shotgun (WGS) entry which is preliminary data.</text>
</comment>
<evidence type="ECO:0000256" key="7">
    <source>
        <dbReference type="RuleBase" id="RU367032"/>
    </source>
</evidence>
<keyword evidence="11" id="KW-1185">Reference proteome</keyword>
<feature type="compositionally biased region" description="Low complexity" evidence="8">
    <location>
        <begin position="162"/>
        <end position="175"/>
    </location>
</feature>
<accession>A0AAV9VGX8</accession>
<name>A0AAV9VGX8_9PEZI</name>
<evidence type="ECO:0000256" key="5">
    <source>
        <dbReference type="ARBA" id="ARBA00029691"/>
    </source>
</evidence>
<dbReference type="EMBL" id="JAVHNS010000003">
    <property type="protein sequence ID" value="KAK6360299.1"/>
    <property type="molecule type" value="Genomic_DNA"/>
</dbReference>
<comment type="function">
    <text evidence="7">Component of the PEX13-PEX14 docking complex, a translocon channel that specifically mediates the import of peroxisomal cargo proteins bound to PEX5 receptor. The PEX13-PEX14 docking complex forms a large import pore which can be opened to a diameter of about 9 nm. Mechanistically, PEX5 receptor along with cargo proteins associates with the PEX14 subunit of the PEX13-PEX14 docking complex in the cytosol, leading to the insertion of the receptor into the organelle membrane with the concomitant translocation of the cargo into the peroxisome matrix.</text>
</comment>
<dbReference type="PANTHER" id="PTHR23058:SF5">
    <property type="entry name" value="PEROXISOMAL MEMBRANE PROTEIN PEX14"/>
    <property type="match status" value="1"/>
</dbReference>
<feature type="compositionally biased region" description="Polar residues" evidence="8">
    <location>
        <begin position="176"/>
        <end position="191"/>
    </location>
</feature>
<protein>
    <recommendedName>
        <fullName evidence="4 7">Peroxisomal membrane protein PEX14</fullName>
    </recommendedName>
    <alternativeName>
        <fullName evidence="5 7">Peroxin-14</fullName>
    </alternativeName>
</protein>
<dbReference type="Pfam" id="PF04695">
    <property type="entry name" value="Pex14_N"/>
    <property type="match status" value="1"/>
</dbReference>